<protein>
    <recommendedName>
        <fullName evidence="7">Nucleoporin</fullName>
    </recommendedName>
</protein>
<comment type="similarity">
    <text evidence="2">Belongs to the NUP186/NUP192/NUP205 family.</text>
</comment>
<dbReference type="OrthoDB" id="2019644at2759"/>
<dbReference type="Proteomes" id="UP000769157">
    <property type="component" value="Unassembled WGS sequence"/>
</dbReference>
<comment type="subcellular location">
    <subcellularLocation>
        <location evidence="1">Nucleus</location>
    </subcellularLocation>
</comment>
<evidence type="ECO:0000313" key="5">
    <source>
        <dbReference type="EMBL" id="KAH3665398.1"/>
    </source>
</evidence>
<accession>A0A9P8P4I2</accession>
<evidence type="ECO:0000313" key="6">
    <source>
        <dbReference type="Proteomes" id="UP000769157"/>
    </source>
</evidence>
<keyword evidence="3" id="KW-0813">Transport</keyword>
<evidence type="ECO:0000256" key="2">
    <source>
        <dbReference type="ARBA" id="ARBA00005892"/>
    </source>
</evidence>
<keyword evidence="6" id="KW-1185">Reference proteome</keyword>
<dbReference type="GO" id="GO:0044611">
    <property type="term" value="C:nuclear pore inner ring"/>
    <property type="evidence" value="ECO:0007669"/>
    <property type="project" value="TreeGrafter"/>
</dbReference>
<evidence type="ECO:0000256" key="4">
    <source>
        <dbReference type="ARBA" id="ARBA00023242"/>
    </source>
</evidence>
<reference evidence="5" key="1">
    <citation type="journal article" date="2021" name="Open Biol.">
        <title>Shared evolutionary footprints suggest mitochondrial oxidative damage underlies multiple complex I losses in fungi.</title>
        <authorList>
            <person name="Schikora-Tamarit M.A."/>
            <person name="Marcet-Houben M."/>
            <person name="Nosek J."/>
            <person name="Gabaldon T."/>
        </authorList>
    </citation>
    <scope>NUCLEOTIDE SEQUENCE</scope>
    <source>
        <strain evidence="5">CBS6075</strain>
    </source>
</reference>
<sequence length="1722" mass="194147">MNEAGHDDIQEKLIHELQFDLSNLLYKPERNESSRSKIQKGIVDLIDATEYQLNEEFILEVVKLSDELNLDEIASAELLYTSSRNEGNLLGISPSEAAKVAYHSRRQFILQIITFILSKNVNTKTEKLLAEKITFEIILSCFKMIENELDDIRQFVDRSRLVGSVSSSNFFRSVTYRRDCLFKEHQLLGELLFSKSLSSVTHLTELNEFLNHISSFQPNDLLLVSYLPAIMRQLSHLERFPETEVKDLHKTFVNSTLSPSELADKPIKAFLIVVFLTSFIDWCKKESERTNTFDFTNSVEKPIIRLISIGALEQFLSLSAEISPLGETSDRRADLMYDFRSILQRHIPKLSPFRFLDVDTDATSQLKRAIQQQRLKGGLPIDESESDTIYLPTKSYEIDFQFGELCAACFNSFIHAFLTNAAFVLTHLRDMEEDLLLLSENFDLDVLTENADLERFYLAIYYIHRARPHFAAQFWEDKSSSLYGFLQWASHCNSPLIISTFCCVLAALSNNNENAINSFNFLQLTNSSTHDGSLRTSLSENPNAISSHFSCVSWSAIFSSLKFYSKSLSLELPKEIMDSSVEATNSTRLTKEISVSLGEDSQILLAGFFQLISDIARNSDMARIELYESDDCQLITFLSKFLEAEIPLVGPVLMVLSSMSGSKIPEKKRIWNILDSWIFSNNPKSNQSTSALKDSFLSHLKSLSQINAFTILVQKLLQPENVSERKFEPIDVSFPLDLGANYRKQGIWPYIEFLSTDIFVEATNRHKNDNFTSSLQLSILALWETCLVELNPQLVMNASACNLKDLDNIVACKSIIKFLQSHPGAAVLTFLYKMPVYQALFSIANLGIDKLGETSASSQETELISRALNVIDLLLERESFYKNELIPVLTLSDNEYYAASGIGTGGLQSFAEVLLLNLPLVANISLYVGFSRPDISRKSLSILKKVTAYSAAGSSSEIAASSGLLRKDKLLTMLETVDESIRVRFSFIEQLEAPIIDRQSIFLKIELLQFLDQNIPASKPGLRSITHFLLGFETRSMSLGSKLELGSIASEKSLLKSIIILLKSILSELCKVSNVEYLPIKLSALCLGVIFKLSKSLTNVHELLCFLRNIDGSNFFVDILSATKKISIETLWSGKTFRPEVNSSNSFVNQGDGWCTLTAFATYRSLVLRLLTLELRHSSLFGTSSLTQRYVNLLIDTKQHEVGSQRLFEFLDVLEFKPKNMIEKVNPAFEKFNFEYIIQMISMTSDESNCSGDSFGYDMTVIDRIADMVGTESQSLGLLSLTDSPENSSLFREEIFALKSIVSSSLSFDNFRFHQLQCLHSWTLLTQIIVNDGCLGEAVRINFIFEVFENIVPQIIDYLNLDIAYAQDLISLCVSLFRIYEIDIQRLTKSKREWEITALLDATRLFPVFKTAAIGIMSPQSTPTIRADLYVLANNYLQQSFSSRSVLTEIMVFIRSADQKLIRSICNDSLTSEGACKITSLLTLETLLRVSIHLQGSHLSGGFIIETVLENNYLLLLIQRIKSMDDIVSECLTGNAPRVSIDTLLYELTTFKTVFCLLTRIAQTTTGAKELLQCDIFKVISECSFLSEDPEVGLTLYLEGVRSENLNDNKPIELIFSIDSSLSSTNGRIDQLSLYDLYVPIFQVICSTIISLGPQNELCIRKAKGFADHFSKLIQTILKKDMSARRQRDSSISARQVKSDDREGFVDLIKLITLLDTLVNGI</sequence>
<dbReference type="GeneID" id="70235547"/>
<dbReference type="PANTHER" id="PTHR31344:SF0">
    <property type="entry name" value="NUCLEAR PORE COMPLEX PROTEIN NUP205"/>
    <property type="match status" value="1"/>
</dbReference>
<gene>
    <name evidence="5" type="ORF">OGAPHI_003582</name>
</gene>
<evidence type="ECO:0000256" key="3">
    <source>
        <dbReference type="ARBA" id="ARBA00022448"/>
    </source>
</evidence>
<dbReference type="InterPro" id="IPR021827">
    <property type="entry name" value="Nup186/Nup192/Nup205"/>
</dbReference>
<dbReference type="GO" id="GO:0017056">
    <property type="term" value="F:structural constituent of nuclear pore"/>
    <property type="evidence" value="ECO:0007669"/>
    <property type="project" value="TreeGrafter"/>
</dbReference>
<dbReference type="Pfam" id="PF11894">
    <property type="entry name" value="Nup192"/>
    <property type="match status" value="1"/>
</dbReference>
<name>A0A9P8P4I2_9ASCO</name>
<evidence type="ECO:0008006" key="7">
    <source>
        <dbReference type="Google" id="ProtNLM"/>
    </source>
</evidence>
<evidence type="ECO:0000256" key="1">
    <source>
        <dbReference type="ARBA" id="ARBA00004123"/>
    </source>
</evidence>
<organism evidence="5 6">
    <name type="scientific">Ogataea philodendri</name>
    <dbReference type="NCBI Taxonomy" id="1378263"/>
    <lineage>
        <taxon>Eukaryota</taxon>
        <taxon>Fungi</taxon>
        <taxon>Dikarya</taxon>
        <taxon>Ascomycota</taxon>
        <taxon>Saccharomycotina</taxon>
        <taxon>Pichiomycetes</taxon>
        <taxon>Pichiales</taxon>
        <taxon>Pichiaceae</taxon>
        <taxon>Ogataea</taxon>
    </lineage>
</organism>
<dbReference type="GO" id="GO:0006999">
    <property type="term" value="P:nuclear pore organization"/>
    <property type="evidence" value="ECO:0007669"/>
    <property type="project" value="TreeGrafter"/>
</dbReference>
<dbReference type="PANTHER" id="PTHR31344">
    <property type="entry name" value="NUCLEAR PORE COMPLEX PROTEIN NUP205"/>
    <property type="match status" value="1"/>
</dbReference>
<dbReference type="EMBL" id="JAEUBE010000295">
    <property type="protein sequence ID" value="KAH3665398.1"/>
    <property type="molecule type" value="Genomic_DNA"/>
</dbReference>
<proteinExistence type="inferred from homology"/>
<dbReference type="RefSeq" id="XP_046060602.1">
    <property type="nucleotide sequence ID" value="XM_046204571.1"/>
</dbReference>
<reference evidence="5" key="2">
    <citation type="submission" date="2021-01" db="EMBL/GenBank/DDBJ databases">
        <authorList>
            <person name="Schikora-Tamarit M.A."/>
        </authorList>
    </citation>
    <scope>NUCLEOTIDE SEQUENCE</scope>
    <source>
        <strain evidence="5">CBS6075</strain>
    </source>
</reference>
<keyword evidence="4" id="KW-0539">Nucleus</keyword>
<comment type="caution">
    <text evidence="5">The sequence shown here is derived from an EMBL/GenBank/DDBJ whole genome shotgun (WGS) entry which is preliminary data.</text>
</comment>